<name>A0A922T9Q1_9HYPH</name>
<reference evidence="1 2" key="1">
    <citation type="submission" date="2014-06" db="EMBL/GenBank/DDBJ databases">
        <title>Rhizobium pelagicum/R2-400B4.</title>
        <authorList>
            <person name="Kimes N.E."/>
            <person name="Lopez-Perez M."/>
        </authorList>
    </citation>
    <scope>NUCLEOTIDE SEQUENCE [LARGE SCALE GENOMIC DNA]</scope>
    <source>
        <strain evidence="1 2">R2-400B4</strain>
    </source>
</reference>
<dbReference type="AlphaFoldDB" id="A0A922T9Q1"/>
<sequence>MKIADAPEYPSLMTIAEAATFADRSRSWVRRYRTFGPLVPDVLDGQQAVTTRSLIALMASYQERRPEETHSHLRLVVDNT</sequence>
<protein>
    <submittedName>
        <fullName evidence="1">Uncharacterized protein</fullName>
    </submittedName>
</protein>
<comment type="caution">
    <text evidence="1">The sequence shown here is derived from an EMBL/GenBank/DDBJ whole genome shotgun (WGS) entry which is preliminary data.</text>
</comment>
<dbReference type="EMBL" id="JOKJ01000008">
    <property type="protein sequence ID" value="KEQ09103.1"/>
    <property type="molecule type" value="Genomic_DNA"/>
</dbReference>
<evidence type="ECO:0000313" key="2">
    <source>
        <dbReference type="Proteomes" id="UP000052167"/>
    </source>
</evidence>
<proteinExistence type="predicted"/>
<evidence type="ECO:0000313" key="1">
    <source>
        <dbReference type="EMBL" id="KEQ09103.1"/>
    </source>
</evidence>
<dbReference type="OrthoDB" id="9978074at2"/>
<organism evidence="1 2">
    <name type="scientific">Pseudorhizobium pelagicum</name>
    <dbReference type="NCBI Taxonomy" id="1509405"/>
    <lineage>
        <taxon>Bacteria</taxon>
        <taxon>Pseudomonadati</taxon>
        <taxon>Pseudomonadota</taxon>
        <taxon>Alphaproteobacteria</taxon>
        <taxon>Hyphomicrobiales</taxon>
        <taxon>Rhizobiaceae</taxon>
        <taxon>Rhizobium/Agrobacterium group</taxon>
        <taxon>Pseudorhizobium</taxon>
    </lineage>
</organism>
<keyword evidence="2" id="KW-1185">Reference proteome</keyword>
<dbReference type="Proteomes" id="UP000052167">
    <property type="component" value="Unassembled WGS sequence"/>
</dbReference>
<gene>
    <name evidence="1" type="ORF">GV68_25405</name>
</gene>
<dbReference type="RefSeq" id="WP_037164553.1">
    <property type="nucleotide sequence ID" value="NZ_CAJXID010000002.1"/>
</dbReference>
<accession>A0A922T9Q1</accession>